<dbReference type="Pfam" id="PF13280">
    <property type="entry name" value="WYL"/>
    <property type="match status" value="1"/>
</dbReference>
<keyword evidence="2" id="KW-0804">Transcription</keyword>
<accession>A0AA86JI73</accession>
<keyword evidence="5" id="KW-1185">Reference proteome</keyword>
<dbReference type="InterPro" id="IPR051534">
    <property type="entry name" value="CBASS_pafABC_assoc_protein"/>
</dbReference>
<dbReference type="InterPro" id="IPR057727">
    <property type="entry name" value="WCX_dom"/>
</dbReference>
<evidence type="ECO:0000259" key="3">
    <source>
        <dbReference type="PROSITE" id="PS51000"/>
    </source>
</evidence>
<dbReference type="RefSeq" id="WP_130557328.1">
    <property type="nucleotide sequence ID" value="NZ_AP028947.1"/>
</dbReference>
<dbReference type="Pfam" id="PF25583">
    <property type="entry name" value="WCX"/>
    <property type="match status" value="1"/>
</dbReference>
<proteinExistence type="predicted"/>
<evidence type="ECO:0000313" key="5">
    <source>
        <dbReference type="Proteomes" id="UP001329151"/>
    </source>
</evidence>
<feature type="domain" description="HTH deoR-type" evidence="3">
    <location>
        <begin position="3"/>
        <end position="62"/>
    </location>
</feature>
<name>A0AA86JI73_9BURK</name>
<dbReference type="PROSITE" id="PS51000">
    <property type="entry name" value="HTH_DEOR_2"/>
    <property type="match status" value="1"/>
</dbReference>
<dbReference type="AlphaFoldDB" id="A0AA86JI73"/>
<dbReference type="InterPro" id="IPR036388">
    <property type="entry name" value="WH-like_DNA-bd_sf"/>
</dbReference>
<evidence type="ECO:0000313" key="4">
    <source>
        <dbReference type="EMBL" id="BET27606.1"/>
    </source>
</evidence>
<evidence type="ECO:0000256" key="1">
    <source>
        <dbReference type="ARBA" id="ARBA00023015"/>
    </source>
</evidence>
<evidence type="ECO:0000256" key="2">
    <source>
        <dbReference type="ARBA" id="ARBA00023163"/>
    </source>
</evidence>
<sequence>MNRTERLYKIDRMLHERRVVSVDTFLEELGVSLATFKRDLEYMRDRLNAPVIWDRDAGGYRFDKQGVGDAYELPGLWFSASEIYALLSMQQLLSSLEPGLLTPHIEPLLTRLKSLLEQEGMSAELVLKRIRIHKVTARAYEPEHFAPIANAVVQRRRIVIDHNNRNRGEVIRREVSPQRLTHYRENWYLDAWCHLREGIRSFALDAINRVEVTESDALELAESEIQAELDSGYGAFTGKVVEHAELEFTAPRAQWVSKETWHPEQKAAFAENGAYRLTVPFSNPTELIMDILRHVPHVKVVAPESLRRRVQQALQQGLENL</sequence>
<organism evidence="4 5">
    <name type="scientific">Limnobacter thiooxidans</name>
    <dbReference type="NCBI Taxonomy" id="131080"/>
    <lineage>
        <taxon>Bacteria</taxon>
        <taxon>Pseudomonadati</taxon>
        <taxon>Pseudomonadota</taxon>
        <taxon>Betaproteobacteria</taxon>
        <taxon>Burkholderiales</taxon>
        <taxon>Burkholderiaceae</taxon>
        <taxon>Limnobacter</taxon>
    </lineage>
</organism>
<dbReference type="InterPro" id="IPR001034">
    <property type="entry name" value="DeoR_HTH"/>
</dbReference>
<dbReference type="GO" id="GO:0003700">
    <property type="term" value="F:DNA-binding transcription factor activity"/>
    <property type="evidence" value="ECO:0007669"/>
    <property type="project" value="InterPro"/>
</dbReference>
<protein>
    <submittedName>
        <fullName evidence="4">WYL domain-containing protein</fullName>
    </submittedName>
</protein>
<dbReference type="EMBL" id="AP028947">
    <property type="protein sequence ID" value="BET27606.1"/>
    <property type="molecule type" value="Genomic_DNA"/>
</dbReference>
<dbReference type="PROSITE" id="PS52050">
    <property type="entry name" value="WYL"/>
    <property type="match status" value="1"/>
</dbReference>
<reference evidence="4 5" key="1">
    <citation type="submission" date="2023-10" db="EMBL/GenBank/DDBJ databases">
        <title>Complete Genome Sequence of Limnobacter thiooxidans CS-K2T, Isolated from freshwater lake sediments in Bavaria, Germany.</title>
        <authorList>
            <person name="Naruki M."/>
            <person name="Watanabe A."/>
            <person name="Warashina T."/>
            <person name="Morita T."/>
            <person name="Arakawa K."/>
        </authorList>
    </citation>
    <scope>NUCLEOTIDE SEQUENCE [LARGE SCALE GENOMIC DNA]</scope>
    <source>
        <strain evidence="4 5">CS-K2</strain>
    </source>
</reference>
<dbReference type="PANTHER" id="PTHR34580:SF3">
    <property type="entry name" value="PROTEIN PAFB"/>
    <property type="match status" value="1"/>
</dbReference>
<dbReference type="Proteomes" id="UP001329151">
    <property type="component" value="Chromosome"/>
</dbReference>
<dbReference type="Gene3D" id="1.10.10.10">
    <property type="entry name" value="Winged helix-like DNA-binding domain superfamily/Winged helix DNA-binding domain"/>
    <property type="match status" value="1"/>
</dbReference>
<dbReference type="KEGG" id="lto:RGQ30_31070"/>
<gene>
    <name evidence="4" type="ORF">RGQ30_31070</name>
</gene>
<dbReference type="PANTHER" id="PTHR34580">
    <property type="match status" value="1"/>
</dbReference>
<dbReference type="InterPro" id="IPR026881">
    <property type="entry name" value="WYL_dom"/>
</dbReference>
<keyword evidence="1" id="KW-0805">Transcription regulation</keyword>